<evidence type="ECO:0000256" key="1">
    <source>
        <dbReference type="SAM" id="MobiDB-lite"/>
    </source>
</evidence>
<accession>A0ABQ9V7M9</accession>
<reference evidence="2 3" key="1">
    <citation type="submission" date="2023-05" db="EMBL/GenBank/DDBJ databases">
        <title>B98-5 Cell Line De Novo Hybrid Assembly: An Optical Mapping Approach.</title>
        <authorList>
            <person name="Kananen K."/>
            <person name="Auerbach J.A."/>
            <person name="Kautto E."/>
            <person name="Blachly J.S."/>
        </authorList>
    </citation>
    <scope>NUCLEOTIDE SEQUENCE [LARGE SCALE GENOMIC DNA]</scope>
    <source>
        <strain evidence="2">B95-8</strain>
        <tissue evidence="2">Cell line</tissue>
    </source>
</reference>
<feature type="compositionally biased region" description="Polar residues" evidence="1">
    <location>
        <begin position="1"/>
        <end position="13"/>
    </location>
</feature>
<dbReference type="Proteomes" id="UP001266305">
    <property type="component" value="Unassembled WGS sequence"/>
</dbReference>
<dbReference type="EMBL" id="JASSZA010000007">
    <property type="protein sequence ID" value="KAK2105364.1"/>
    <property type="molecule type" value="Genomic_DNA"/>
</dbReference>
<evidence type="ECO:0000313" key="3">
    <source>
        <dbReference type="Proteomes" id="UP001266305"/>
    </source>
</evidence>
<evidence type="ECO:0000313" key="2">
    <source>
        <dbReference type="EMBL" id="KAK2105364.1"/>
    </source>
</evidence>
<sequence>MRPESQASHQTSLHPAKPRDVPEKGHVASSEWEEEALHKPVGPQQTLDSTDRTPRLLQGTRADPCAQARYVLGRGRLRNQTGFQPKDRPESQEYARMDPLVHSALTFGGQEAHTRRTVRRLGPAFKELTAEF</sequence>
<feature type="compositionally biased region" description="Basic and acidic residues" evidence="1">
    <location>
        <begin position="17"/>
        <end position="26"/>
    </location>
</feature>
<proteinExistence type="predicted"/>
<organism evidence="2 3">
    <name type="scientific">Saguinus oedipus</name>
    <name type="common">Cotton-top tamarin</name>
    <name type="synonym">Oedipomidas oedipus</name>
    <dbReference type="NCBI Taxonomy" id="9490"/>
    <lineage>
        <taxon>Eukaryota</taxon>
        <taxon>Metazoa</taxon>
        <taxon>Chordata</taxon>
        <taxon>Craniata</taxon>
        <taxon>Vertebrata</taxon>
        <taxon>Euteleostomi</taxon>
        <taxon>Mammalia</taxon>
        <taxon>Eutheria</taxon>
        <taxon>Euarchontoglires</taxon>
        <taxon>Primates</taxon>
        <taxon>Haplorrhini</taxon>
        <taxon>Platyrrhini</taxon>
        <taxon>Cebidae</taxon>
        <taxon>Callitrichinae</taxon>
        <taxon>Saguinus</taxon>
    </lineage>
</organism>
<feature type="region of interest" description="Disordered" evidence="1">
    <location>
        <begin position="1"/>
        <end position="93"/>
    </location>
</feature>
<protein>
    <submittedName>
        <fullName evidence="2">Uncharacterized protein</fullName>
    </submittedName>
</protein>
<keyword evidence="3" id="KW-1185">Reference proteome</keyword>
<name>A0ABQ9V7M9_SAGOE</name>
<comment type="caution">
    <text evidence="2">The sequence shown here is derived from an EMBL/GenBank/DDBJ whole genome shotgun (WGS) entry which is preliminary data.</text>
</comment>
<gene>
    <name evidence="2" type="ORF">P7K49_014878</name>
</gene>